<dbReference type="InterPro" id="IPR036047">
    <property type="entry name" value="F-box-like_dom_sf"/>
</dbReference>
<evidence type="ECO:0000313" key="5">
    <source>
        <dbReference type="EMBL" id="KAL0576269.1"/>
    </source>
</evidence>
<dbReference type="PROSITE" id="PS50181">
    <property type="entry name" value="FBOX"/>
    <property type="match status" value="1"/>
</dbReference>
<accession>A0ABR3FLM8</accession>
<sequence>MAPSTPSAPKATPEETEDLRKFREAWRAEVRKKKGGAGAGTSLDQEKATTKPPEDAGLGRAPINPRPNPELLPGPSNETIAGPSEEQSRPTSHLAAAIAYNTTASPAVAIYRQAVLQEQKGDLDEALSLYRQAFRREPNVDKLYHQEERLGAFLAGQTQIQKGTQEAITSSGKKKDTIDPLAVELLSENVKHTLAFQEKTAEAAEKAHHRRRSSGGTSNTSRLASILKEFPEQLVFEPEDEKEPVHLNLLPDEMVVQVIKNLDPASIERFAAVNRKARLVSLDSTIWRELVDSTYKPPQIPQEDVLHELYDQYLFDYRRLYIEHPRVRLDGVYIAVCHYVRQGLHENSWVNLSHFITYRRYLRFYPNGQVLSLLTNEEQSPAEVIPRLKPTRATKGLFVGTWHLSGTTIILSNLIDSASLSDQTLAPVDLSSPSSVLAAINHAHRSTHNQAGHTTAASSHNRPVAEHPLRYVFTMTLSLRSRPLGRWNKLDMASYDSVNLETGDVYPVALKHERPFWFSKVKSYAHY</sequence>
<feature type="compositionally biased region" description="Low complexity" evidence="3">
    <location>
        <begin position="1"/>
        <end position="11"/>
    </location>
</feature>
<keyword evidence="1" id="KW-0833">Ubl conjugation pathway</keyword>
<dbReference type="PROSITE" id="PS50005">
    <property type="entry name" value="TPR"/>
    <property type="match status" value="1"/>
</dbReference>
<dbReference type="Pfam" id="PF19270">
    <property type="entry name" value="FBO_C"/>
    <property type="match status" value="1"/>
</dbReference>
<dbReference type="InterPro" id="IPR019734">
    <property type="entry name" value="TPR_rpt"/>
</dbReference>
<dbReference type="PANTHER" id="PTHR12874:SF9">
    <property type="entry name" value="F-BOX ONLY PROTEIN 48"/>
    <property type="match status" value="1"/>
</dbReference>
<dbReference type="PANTHER" id="PTHR12874">
    <property type="entry name" value="F-BOX ONLY PROTEIN 48-RELATED"/>
    <property type="match status" value="1"/>
</dbReference>
<reference evidence="5 6" key="1">
    <citation type="submission" date="2024-02" db="EMBL/GenBank/DDBJ databases">
        <title>A draft genome for the cacao thread blight pathogen Marasmius crinis-equi.</title>
        <authorList>
            <person name="Cohen S.P."/>
            <person name="Baruah I.K."/>
            <person name="Amoako-Attah I."/>
            <person name="Bukari Y."/>
            <person name="Meinhardt L.W."/>
            <person name="Bailey B.A."/>
        </authorList>
    </citation>
    <scope>NUCLEOTIDE SEQUENCE [LARGE SCALE GENOMIC DNA]</scope>
    <source>
        <strain evidence="5 6">GH-76</strain>
    </source>
</reference>
<feature type="compositionally biased region" description="Basic and acidic residues" evidence="3">
    <location>
        <begin position="44"/>
        <end position="54"/>
    </location>
</feature>
<feature type="region of interest" description="Disordered" evidence="3">
    <location>
        <begin position="200"/>
        <end position="222"/>
    </location>
</feature>
<dbReference type="EMBL" id="JBAHYK010000234">
    <property type="protein sequence ID" value="KAL0576269.1"/>
    <property type="molecule type" value="Genomic_DNA"/>
</dbReference>
<gene>
    <name evidence="5" type="ORF">V5O48_005713</name>
</gene>
<evidence type="ECO:0000256" key="1">
    <source>
        <dbReference type="ARBA" id="ARBA00022786"/>
    </source>
</evidence>
<dbReference type="SUPFAM" id="SSF81383">
    <property type="entry name" value="F-box domain"/>
    <property type="match status" value="1"/>
</dbReference>
<evidence type="ECO:0000259" key="4">
    <source>
        <dbReference type="PROSITE" id="PS50181"/>
    </source>
</evidence>
<evidence type="ECO:0000313" key="6">
    <source>
        <dbReference type="Proteomes" id="UP001465976"/>
    </source>
</evidence>
<dbReference type="Proteomes" id="UP001465976">
    <property type="component" value="Unassembled WGS sequence"/>
</dbReference>
<dbReference type="Pfam" id="PF12937">
    <property type="entry name" value="F-box-like"/>
    <property type="match status" value="1"/>
</dbReference>
<dbReference type="SMART" id="SM00028">
    <property type="entry name" value="TPR"/>
    <property type="match status" value="1"/>
</dbReference>
<dbReference type="InterPro" id="IPR001810">
    <property type="entry name" value="F-box_dom"/>
</dbReference>
<comment type="caution">
    <text evidence="5">The sequence shown here is derived from an EMBL/GenBank/DDBJ whole genome shotgun (WGS) entry which is preliminary data.</text>
</comment>
<feature type="region of interest" description="Disordered" evidence="3">
    <location>
        <begin position="1"/>
        <end position="92"/>
    </location>
</feature>
<name>A0ABR3FLM8_9AGAR</name>
<dbReference type="Gene3D" id="1.20.1280.50">
    <property type="match status" value="1"/>
</dbReference>
<proteinExistence type="predicted"/>
<feature type="compositionally biased region" description="Basic and acidic residues" evidence="3">
    <location>
        <begin position="18"/>
        <end position="29"/>
    </location>
</feature>
<feature type="domain" description="F-box" evidence="4">
    <location>
        <begin position="244"/>
        <end position="290"/>
    </location>
</feature>
<keyword evidence="6" id="KW-1185">Reference proteome</keyword>
<keyword evidence="2" id="KW-0802">TPR repeat</keyword>
<evidence type="ECO:0000256" key="3">
    <source>
        <dbReference type="SAM" id="MobiDB-lite"/>
    </source>
</evidence>
<dbReference type="InterPro" id="IPR045464">
    <property type="entry name" value="Hrt3/FBXO9_C"/>
</dbReference>
<evidence type="ECO:0000256" key="2">
    <source>
        <dbReference type="PROSITE-ProRule" id="PRU00339"/>
    </source>
</evidence>
<feature type="repeat" description="TPR" evidence="2">
    <location>
        <begin position="107"/>
        <end position="140"/>
    </location>
</feature>
<protein>
    <recommendedName>
        <fullName evidence="4">F-box domain-containing protein</fullName>
    </recommendedName>
</protein>
<organism evidence="5 6">
    <name type="scientific">Marasmius crinis-equi</name>
    <dbReference type="NCBI Taxonomy" id="585013"/>
    <lineage>
        <taxon>Eukaryota</taxon>
        <taxon>Fungi</taxon>
        <taxon>Dikarya</taxon>
        <taxon>Basidiomycota</taxon>
        <taxon>Agaricomycotina</taxon>
        <taxon>Agaricomycetes</taxon>
        <taxon>Agaricomycetidae</taxon>
        <taxon>Agaricales</taxon>
        <taxon>Marasmiineae</taxon>
        <taxon>Marasmiaceae</taxon>
        <taxon>Marasmius</taxon>
    </lineage>
</organism>